<reference evidence="2" key="5">
    <citation type="submission" date="2025-09" db="UniProtKB">
        <authorList>
            <consortium name="Ensembl"/>
        </authorList>
    </citation>
    <scope>IDENTIFICATION</scope>
</reference>
<sequence>GAEVRVAMVTGGRCSPGRWRVAASPPNSCRRTRGRRRRRVRGAGGRTPEKKRLKGIEEFMPIEEDPGKDSVLKGDDIMALAIKKVDLEKLHYPKLTRTKSFVKSTLVIRKPRPNEDKVKKLVAKPTLVEEIIKSVDYSGPGGPRFDAQGRILPHSILGRLEDFRRELLRRGNEEVKSRFLSDQRVTRLHAGYKAHHQESALENWQQHMADRKKQQAKLARNKSCVVFCLFQGYHVGSEFWHQPPLIGDELSGLMLTLNQTERGYPPPLIHVGKSLDITLWFVFRSDPLKDFPDVVEEPIIGPSIRFCGQPVRWLGGKGSRKNEVGMVVRLTFEAMAGEKATSYMEILNDGTTAIFYRWKHLPQHCCFKKVSNDYWVQRFYFNTNGVILPGENIIFTLIFKSENPGIFNDLWEFSTHPVLLGGAPLRVGLWGVALYEDKTESLRRRLQVKLERKEKMTIVNYLINDVISGVRTPDRSRSPIEAYYTEEEIFHRKNPKLFYNHPVVESIKQLWDQCFVKREEEEKGGPDTTIPPTTVAASSQELRPSSEPKSTQNVSSIDDMTVQDKHSAEFSDDNAVQTSSSTDLKADFDRKSSMEIKVDSDSELKHMSDARSSSEMKQGSDTKSSSDPKHSSETKSSAELKSASDTEPKSFTDNKSSEEVKYFMELEPSAEVKPEENFVSGTATPFEEPQPKWDLSIDSFYKVIVH</sequence>
<dbReference type="PANTHER" id="PTHR48421:SF1">
    <property type="entry name" value="MYCBP-ASSOCIATED PROTEIN"/>
    <property type="match status" value="1"/>
</dbReference>
<reference evidence="3" key="1">
    <citation type="journal article" date="2006" name="Science">
        <title>Ancient noncoding elements conserved in the human genome.</title>
        <authorList>
            <person name="Venkatesh B."/>
            <person name="Kirkness E.F."/>
            <person name="Loh Y.H."/>
            <person name="Halpern A.L."/>
            <person name="Lee A.P."/>
            <person name="Johnson J."/>
            <person name="Dandona N."/>
            <person name="Viswanathan L.D."/>
            <person name="Tay A."/>
            <person name="Venter J.C."/>
            <person name="Strausberg R.L."/>
            <person name="Brenner S."/>
        </authorList>
    </citation>
    <scope>NUCLEOTIDE SEQUENCE [LARGE SCALE GENOMIC DNA]</scope>
</reference>
<evidence type="ECO:0000256" key="1">
    <source>
        <dbReference type="SAM" id="MobiDB-lite"/>
    </source>
</evidence>
<dbReference type="PANTHER" id="PTHR48421">
    <property type="entry name" value="MYCBP-ASSOCIATED PROTEIN"/>
    <property type="match status" value="1"/>
</dbReference>
<feature type="compositionally biased region" description="Polar residues" evidence="1">
    <location>
        <begin position="530"/>
        <end position="557"/>
    </location>
</feature>
<feature type="compositionally biased region" description="Basic residues" evidence="1">
    <location>
        <begin position="30"/>
        <end position="41"/>
    </location>
</feature>
<evidence type="ECO:0000313" key="3">
    <source>
        <dbReference type="Proteomes" id="UP000314986"/>
    </source>
</evidence>
<feature type="region of interest" description="Disordered" evidence="1">
    <location>
        <begin position="520"/>
        <end position="557"/>
    </location>
</feature>
<dbReference type="AlphaFoldDB" id="A0A4W3GC29"/>
<keyword evidence="3" id="KW-1185">Reference proteome</keyword>
<reference evidence="3" key="2">
    <citation type="journal article" date="2007" name="PLoS Biol.">
        <title>Survey sequencing and comparative analysis of the elephant shark (Callorhinchus milii) genome.</title>
        <authorList>
            <person name="Venkatesh B."/>
            <person name="Kirkness E.F."/>
            <person name="Loh Y.H."/>
            <person name="Halpern A.L."/>
            <person name="Lee A.P."/>
            <person name="Johnson J."/>
            <person name="Dandona N."/>
            <person name="Viswanathan L.D."/>
            <person name="Tay A."/>
            <person name="Venter J.C."/>
            <person name="Strausberg R.L."/>
            <person name="Brenner S."/>
        </authorList>
    </citation>
    <scope>NUCLEOTIDE SEQUENCE [LARGE SCALE GENOMIC DNA]</scope>
</reference>
<reference evidence="2" key="4">
    <citation type="submission" date="2025-08" db="UniProtKB">
        <authorList>
            <consortium name="Ensembl"/>
        </authorList>
    </citation>
    <scope>IDENTIFICATION</scope>
</reference>
<dbReference type="Proteomes" id="UP000314986">
    <property type="component" value="Unassembled WGS sequence"/>
</dbReference>
<name>A0A4W3GC29_CALMI</name>
<organism evidence="2 3">
    <name type="scientific">Callorhinchus milii</name>
    <name type="common">Ghost shark</name>
    <dbReference type="NCBI Taxonomy" id="7868"/>
    <lineage>
        <taxon>Eukaryota</taxon>
        <taxon>Metazoa</taxon>
        <taxon>Chordata</taxon>
        <taxon>Craniata</taxon>
        <taxon>Vertebrata</taxon>
        <taxon>Chondrichthyes</taxon>
        <taxon>Holocephali</taxon>
        <taxon>Chimaeriformes</taxon>
        <taxon>Callorhinchidae</taxon>
        <taxon>Callorhinchus</taxon>
    </lineage>
</organism>
<accession>A0A4W3GC29</accession>
<dbReference type="Pfam" id="PF14646">
    <property type="entry name" value="MYCBPAP"/>
    <property type="match status" value="2"/>
</dbReference>
<proteinExistence type="predicted"/>
<protein>
    <recommendedName>
        <fullName evidence="4">MYCBP-associated protein</fullName>
    </recommendedName>
</protein>
<reference evidence="3" key="3">
    <citation type="journal article" date="2014" name="Nature">
        <title>Elephant shark genome provides unique insights into gnathostome evolution.</title>
        <authorList>
            <consortium name="International Elephant Shark Genome Sequencing Consortium"/>
            <person name="Venkatesh B."/>
            <person name="Lee A.P."/>
            <person name="Ravi V."/>
            <person name="Maurya A.K."/>
            <person name="Lian M.M."/>
            <person name="Swann J.B."/>
            <person name="Ohta Y."/>
            <person name="Flajnik M.F."/>
            <person name="Sutoh Y."/>
            <person name="Kasahara M."/>
            <person name="Hoon S."/>
            <person name="Gangu V."/>
            <person name="Roy S.W."/>
            <person name="Irimia M."/>
            <person name="Korzh V."/>
            <person name="Kondrychyn I."/>
            <person name="Lim Z.W."/>
            <person name="Tay B.H."/>
            <person name="Tohari S."/>
            <person name="Kong K.W."/>
            <person name="Ho S."/>
            <person name="Lorente-Galdos B."/>
            <person name="Quilez J."/>
            <person name="Marques-Bonet T."/>
            <person name="Raney B.J."/>
            <person name="Ingham P.W."/>
            <person name="Tay A."/>
            <person name="Hillier L.W."/>
            <person name="Minx P."/>
            <person name="Boehm T."/>
            <person name="Wilson R.K."/>
            <person name="Brenner S."/>
            <person name="Warren W.C."/>
        </authorList>
    </citation>
    <scope>NUCLEOTIDE SEQUENCE [LARGE SCALE GENOMIC DNA]</scope>
</reference>
<evidence type="ECO:0000313" key="2">
    <source>
        <dbReference type="Ensembl" id="ENSCMIP00000000788.1"/>
    </source>
</evidence>
<feature type="region of interest" description="Disordered" evidence="1">
    <location>
        <begin position="21"/>
        <end position="48"/>
    </location>
</feature>
<dbReference type="GeneTree" id="ENSGT00640000091565"/>
<dbReference type="InParanoid" id="A0A4W3GC29"/>
<dbReference type="Ensembl" id="ENSCMIT00000000837.1">
    <property type="protein sequence ID" value="ENSCMIP00000000788.1"/>
    <property type="gene ID" value="ENSCMIG00000000545.1"/>
</dbReference>
<dbReference type="OMA" id="FPLEENH"/>
<dbReference type="InterPro" id="IPR032707">
    <property type="entry name" value="MYCBPAP"/>
</dbReference>
<feature type="region of interest" description="Disordered" evidence="1">
    <location>
        <begin position="597"/>
        <end position="657"/>
    </location>
</feature>
<dbReference type="STRING" id="7868.ENSCMIP00000000788"/>
<evidence type="ECO:0008006" key="4">
    <source>
        <dbReference type="Google" id="ProtNLM"/>
    </source>
</evidence>